<protein>
    <recommendedName>
        <fullName evidence="9">Microtubule-associated tumor suppressor 1</fullName>
    </recommendedName>
</protein>
<feature type="compositionally biased region" description="Low complexity" evidence="6">
    <location>
        <begin position="785"/>
        <end position="798"/>
    </location>
</feature>
<keyword evidence="4" id="KW-0539">Nucleus</keyword>
<name>A0A7J6B8L0_AMEME</name>
<evidence type="ECO:0000313" key="8">
    <source>
        <dbReference type="Proteomes" id="UP000593565"/>
    </source>
</evidence>
<feature type="compositionally biased region" description="Low complexity" evidence="6">
    <location>
        <begin position="54"/>
        <end position="69"/>
    </location>
</feature>
<evidence type="ECO:0000256" key="5">
    <source>
        <dbReference type="SAM" id="Coils"/>
    </source>
</evidence>
<dbReference type="EMBL" id="JAAGNN010000003">
    <property type="protein sequence ID" value="KAF4091370.1"/>
    <property type="molecule type" value="Genomic_DNA"/>
</dbReference>
<dbReference type="AlphaFoldDB" id="A0A7J6B8L0"/>
<feature type="compositionally biased region" description="Polar residues" evidence="6">
    <location>
        <begin position="80"/>
        <end position="89"/>
    </location>
</feature>
<evidence type="ECO:0000256" key="1">
    <source>
        <dbReference type="ARBA" id="ARBA00004123"/>
    </source>
</evidence>
<evidence type="ECO:0000256" key="2">
    <source>
        <dbReference type="ARBA" id="ARBA00007585"/>
    </source>
</evidence>
<proteinExistence type="inferred from homology"/>
<feature type="compositionally biased region" description="Polar residues" evidence="6">
    <location>
        <begin position="409"/>
        <end position="433"/>
    </location>
</feature>
<dbReference type="PANTHER" id="PTHR24200:SF7">
    <property type="entry name" value="MICROTUBULE-ASSOCIATED TUMOR SUPPRESSOR 1"/>
    <property type="match status" value="1"/>
</dbReference>
<comment type="similarity">
    <text evidence="2">Belongs to the MTUS1 family.</text>
</comment>
<comment type="subcellular location">
    <subcellularLocation>
        <location evidence="1">Nucleus</location>
    </subcellularLocation>
</comment>
<feature type="compositionally biased region" description="Basic and acidic residues" evidence="6">
    <location>
        <begin position="30"/>
        <end position="44"/>
    </location>
</feature>
<dbReference type="InterPro" id="IPR051293">
    <property type="entry name" value="MTUS1/CCDC69"/>
</dbReference>
<dbReference type="PANTHER" id="PTHR24200">
    <property type="entry name" value="TOUCAN, ISOFORM A"/>
    <property type="match status" value="1"/>
</dbReference>
<evidence type="ECO:0000256" key="4">
    <source>
        <dbReference type="ARBA" id="ARBA00023242"/>
    </source>
</evidence>
<feature type="compositionally biased region" description="Polar residues" evidence="6">
    <location>
        <begin position="1"/>
        <end position="29"/>
    </location>
</feature>
<sequence length="816" mass="90689">MKKQQSCQKLSEQQSCQRPETSLTASTKSNKSETKKYVKPDFSKIKSKIMSRPTSASKQSSATVVSASSNTRLHKKQTRPSHSMQSIASPTRPASAVSSSSTLPCGSHKKDQNTVIKRSRSSTFQDASPAPKSRVRTWSEASSTSKTTGEDMTVKESQVGRIVNTFTNAKSSPVGGFLSLTSLTKLGDRQASFRDEKCLKKPQKTSTKAELTRPVGAASCSWRKSSLGFQPLSSRAGGSSPAQTPAASLRPAPPSASKPKLDTAWKNGYTTTDVPTPRSKPSTSGGNPSMRVTEGTGPEGSGGTVSRFSLIAGNPHSSASKLPVKTRNQLKSLSASSGHTKPDLESPSGALGKPSNNRITSLRSRLQSLSPKVSSIGKKNTPSVSHPSVRTAVSISKPSVSSRPARLTATCSVDKSKAKGSSRSQQQGHTSSHPDLVLPETKLRGLEYYKALCEKKNQTIQQLKNSFIASNRRFEAIAVVVQTLYVQHEESVKRRRERSVELLNLREELVNSVQSCELLEKEKEELHVAFDGVLKKVQEQHRLDLADLEERLKTFYSTEWEKIHESYQEEAEKYKALLEQQLEEVKAKHVALQNELEESHEEKVKGLKQHYDESFEELRKSHEQEMQALVQMQKDSEATLSNQIEELTTANSYFSERLKAEEDRRKELADKCQKDSHTLYLEQELESLKVVLDIKNKQIHQQDKKLMQMDKLVEKNVKLDECLKKVQQENEDLKARMDRHAALSRQLSTEQAVLQESLQKETKVNKRLSMENEELLWKLQNGDLTSPRKTSPSSPSMTLQSPRHSGLFSSPPVSPR</sequence>
<feature type="compositionally biased region" description="Polar residues" evidence="6">
    <location>
        <begin position="268"/>
        <end position="287"/>
    </location>
</feature>
<feature type="compositionally biased region" description="Polar residues" evidence="6">
    <location>
        <begin position="315"/>
        <end position="339"/>
    </location>
</feature>
<feature type="compositionally biased region" description="Polar residues" evidence="6">
    <location>
        <begin position="354"/>
        <end position="402"/>
    </location>
</feature>
<evidence type="ECO:0000256" key="6">
    <source>
        <dbReference type="SAM" id="MobiDB-lite"/>
    </source>
</evidence>
<organism evidence="7 8">
    <name type="scientific">Ameiurus melas</name>
    <name type="common">Black bullhead</name>
    <name type="synonym">Silurus melas</name>
    <dbReference type="NCBI Taxonomy" id="219545"/>
    <lineage>
        <taxon>Eukaryota</taxon>
        <taxon>Metazoa</taxon>
        <taxon>Chordata</taxon>
        <taxon>Craniata</taxon>
        <taxon>Vertebrata</taxon>
        <taxon>Euteleostomi</taxon>
        <taxon>Actinopterygii</taxon>
        <taxon>Neopterygii</taxon>
        <taxon>Teleostei</taxon>
        <taxon>Ostariophysi</taxon>
        <taxon>Siluriformes</taxon>
        <taxon>Ictaluridae</taxon>
        <taxon>Ameiurus</taxon>
    </lineage>
</organism>
<feature type="region of interest" description="Disordered" evidence="6">
    <location>
        <begin position="191"/>
        <end position="437"/>
    </location>
</feature>
<dbReference type="GO" id="GO:0005634">
    <property type="term" value="C:nucleus"/>
    <property type="evidence" value="ECO:0007669"/>
    <property type="project" value="UniProtKB-SubCell"/>
</dbReference>
<feature type="compositionally biased region" description="Polar residues" evidence="6">
    <location>
        <begin position="222"/>
        <end position="243"/>
    </location>
</feature>
<reference evidence="7 8" key="1">
    <citation type="submission" date="2020-02" db="EMBL/GenBank/DDBJ databases">
        <title>A chromosome-scale genome assembly of the black bullhead catfish (Ameiurus melas).</title>
        <authorList>
            <person name="Wen M."/>
            <person name="Zham M."/>
            <person name="Cabau C."/>
            <person name="Klopp C."/>
            <person name="Donnadieu C."/>
            <person name="Roques C."/>
            <person name="Bouchez O."/>
            <person name="Lampietro C."/>
            <person name="Jouanno E."/>
            <person name="Herpin A."/>
            <person name="Louis A."/>
            <person name="Berthelot C."/>
            <person name="Parey E."/>
            <person name="Roest-Crollius H."/>
            <person name="Braasch I."/>
            <person name="Postlethwait J."/>
            <person name="Robinson-Rechavi M."/>
            <person name="Echchiki A."/>
            <person name="Begum T."/>
            <person name="Montfort J."/>
            <person name="Schartl M."/>
            <person name="Bobe J."/>
            <person name="Guiguen Y."/>
        </authorList>
    </citation>
    <scope>NUCLEOTIDE SEQUENCE [LARGE SCALE GENOMIC DNA]</scope>
    <source>
        <strain evidence="7">M_S1</strain>
        <tissue evidence="7">Blood</tissue>
    </source>
</reference>
<feature type="region of interest" description="Disordered" evidence="6">
    <location>
        <begin position="779"/>
        <end position="816"/>
    </location>
</feature>
<accession>A0A7J6B8L0</accession>
<dbReference type="Proteomes" id="UP000593565">
    <property type="component" value="Unassembled WGS sequence"/>
</dbReference>
<feature type="coiled-coil region" evidence="5">
    <location>
        <begin position="709"/>
        <end position="743"/>
    </location>
</feature>
<gene>
    <name evidence="7" type="ORF">AMELA_G00036120</name>
</gene>
<keyword evidence="3 5" id="KW-0175">Coiled coil</keyword>
<keyword evidence="8" id="KW-1185">Reference proteome</keyword>
<feature type="compositionally biased region" description="Polar residues" evidence="6">
    <location>
        <begin position="113"/>
        <end position="126"/>
    </location>
</feature>
<evidence type="ECO:0000313" key="7">
    <source>
        <dbReference type="EMBL" id="KAF4091370.1"/>
    </source>
</evidence>
<feature type="coiled-coil region" evidence="5">
    <location>
        <begin position="564"/>
        <end position="635"/>
    </location>
</feature>
<dbReference type="GO" id="GO:0005737">
    <property type="term" value="C:cytoplasm"/>
    <property type="evidence" value="ECO:0007669"/>
    <property type="project" value="TreeGrafter"/>
</dbReference>
<evidence type="ECO:0008006" key="9">
    <source>
        <dbReference type="Google" id="ProtNLM"/>
    </source>
</evidence>
<evidence type="ECO:0000256" key="3">
    <source>
        <dbReference type="ARBA" id="ARBA00023054"/>
    </source>
</evidence>
<comment type="caution">
    <text evidence="7">The sequence shown here is derived from an EMBL/GenBank/DDBJ whole genome shotgun (WGS) entry which is preliminary data.</text>
</comment>
<dbReference type="GO" id="GO:0008017">
    <property type="term" value="F:microtubule binding"/>
    <property type="evidence" value="ECO:0007669"/>
    <property type="project" value="TreeGrafter"/>
</dbReference>
<feature type="region of interest" description="Disordered" evidence="6">
    <location>
        <begin position="1"/>
        <end position="156"/>
    </location>
</feature>